<dbReference type="Pfam" id="PF01048">
    <property type="entry name" value="PNP_UDP_1"/>
    <property type="match status" value="1"/>
</dbReference>
<dbReference type="Gene3D" id="3.40.50.1580">
    <property type="entry name" value="Nucleoside phosphorylase domain"/>
    <property type="match status" value="1"/>
</dbReference>
<reference evidence="4" key="1">
    <citation type="submission" date="2019-08" db="EMBL/GenBank/DDBJ databases">
        <title>The improved chromosome-level genome for the pearl oyster Pinctada fucata martensii using PacBio sequencing and Hi-C.</title>
        <authorList>
            <person name="Zheng Z."/>
        </authorList>
    </citation>
    <scope>NUCLEOTIDE SEQUENCE</scope>
    <source>
        <strain evidence="4">ZZ-2019</strain>
        <tissue evidence="4">Adductor muscle</tissue>
    </source>
</reference>
<name>A0AA88YRX6_PINIB</name>
<dbReference type="PANTHER" id="PTHR43691:SF11">
    <property type="entry name" value="FI09636P-RELATED"/>
    <property type="match status" value="1"/>
</dbReference>
<organism evidence="4 5">
    <name type="scientific">Pinctada imbricata</name>
    <name type="common">Atlantic pearl-oyster</name>
    <name type="synonym">Pinctada martensii</name>
    <dbReference type="NCBI Taxonomy" id="66713"/>
    <lineage>
        <taxon>Eukaryota</taxon>
        <taxon>Metazoa</taxon>
        <taxon>Spiralia</taxon>
        <taxon>Lophotrochozoa</taxon>
        <taxon>Mollusca</taxon>
        <taxon>Bivalvia</taxon>
        <taxon>Autobranchia</taxon>
        <taxon>Pteriomorphia</taxon>
        <taxon>Pterioida</taxon>
        <taxon>Pterioidea</taxon>
        <taxon>Pteriidae</taxon>
        <taxon>Pinctada</taxon>
    </lineage>
</organism>
<comment type="caution">
    <text evidence="4">The sequence shown here is derived from an EMBL/GenBank/DDBJ whole genome shotgun (WGS) entry which is preliminary data.</text>
</comment>
<dbReference type="InterPro" id="IPR035994">
    <property type="entry name" value="Nucleoside_phosphorylase_sf"/>
</dbReference>
<sequence length="304" mass="33727">MMEPPPSPLPNFLRNPNIKGMDHDVLYHLALDNKTNNLKEMFSDVKFVCFGGSPSRMKKFAFYMVDELKLKLTAGQTLCDISGGSDRYVLYKAGPVISVSHGMGIPSLSILMHEILKLLYHAGCEPNQVTFFRIGTSGGLGLDPGTVVISEAAVDGILRPYMEIATLGMIIQHPAFLNPDLNNELLEVAKDTDCKAVLGKTMCTYDFYEGQARLDGAFCDYSKEDKMAFLKRAHNRGIANIEMESLCFAAMTHRAGVKSAVLCVTLLDRLKGDQIDTPHDIMEEWQSRPQKIVASYIKKKLGIQ</sequence>
<feature type="binding site" evidence="2">
    <location>
        <begin position="133"/>
        <end position="136"/>
    </location>
    <ligand>
        <name>phosphate</name>
        <dbReference type="ChEBI" id="CHEBI:43474"/>
    </ligand>
</feature>
<accession>A0AA88YRX6</accession>
<dbReference type="InterPro" id="IPR000845">
    <property type="entry name" value="Nucleoside_phosphorylase_d"/>
</dbReference>
<dbReference type="Proteomes" id="UP001186944">
    <property type="component" value="Unassembled WGS sequence"/>
</dbReference>
<dbReference type="AlphaFoldDB" id="A0AA88YRX6"/>
<dbReference type="PANTHER" id="PTHR43691">
    <property type="entry name" value="URIDINE PHOSPHORYLASE"/>
    <property type="match status" value="1"/>
</dbReference>
<dbReference type="GO" id="GO:0006218">
    <property type="term" value="P:uridine catabolic process"/>
    <property type="evidence" value="ECO:0007669"/>
    <property type="project" value="TreeGrafter"/>
</dbReference>
<protein>
    <recommendedName>
        <fullName evidence="3">Nucleoside phosphorylase domain-containing protein</fullName>
    </recommendedName>
</protein>
<dbReference type="CDD" id="cd17763">
    <property type="entry name" value="UP_hUPP-like"/>
    <property type="match status" value="1"/>
</dbReference>
<dbReference type="NCBIfam" id="TIGR01719">
    <property type="entry name" value="euk_UDPppase"/>
    <property type="match status" value="1"/>
</dbReference>
<feature type="binding site" evidence="2">
    <location>
        <position position="87"/>
    </location>
    <ligand>
        <name>phosphate</name>
        <dbReference type="ChEBI" id="CHEBI:43474"/>
    </ligand>
</feature>
<dbReference type="GO" id="GO:0005829">
    <property type="term" value="C:cytosol"/>
    <property type="evidence" value="ECO:0007669"/>
    <property type="project" value="TreeGrafter"/>
</dbReference>
<feature type="binding site" evidence="2">
    <location>
        <position position="211"/>
    </location>
    <ligand>
        <name>substrate</name>
    </ligand>
</feature>
<dbReference type="GO" id="GO:0004850">
    <property type="term" value="F:uridine phosphorylase activity"/>
    <property type="evidence" value="ECO:0007669"/>
    <property type="project" value="InterPro"/>
</dbReference>
<dbReference type="SUPFAM" id="SSF53167">
    <property type="entry name" value="Purine and uridine phosphorylases"/>
    <property type="match status" value="1"/>
</dbReference>
<dbReference type="EMBL" id="VSWD01000003">
    <property type="protein sequence ID" value="KAK3105686.1"/>
    <property type="molecule type" value="Genomic_DNA"/>
</dbReference>
<feature type="binding site" evidence="2">
    <location>
        <position position="213"/>
    </location>
    <ligand>
        <name>substrate</name>
    </ligand>
</feature>
<proteinExistence type="inferred from homology"/>
<gene>
    <name evidence="4" type="ORF">FSP39_003426</name>
</gene>
<evidence type="ECO:0000313" key="5">
    <source>
        <dbReference type="Proteomes" id="UP001186944"/>
    </source>
</evidence>
<evidence type="ECO:0000256" key="1">
    <source>
        <dbReference type="ARBA" id="ARBA00010456"/>
    </source>
</evidence>
<evidence type="ECO:0000256" key="2">
    <source>
        <dbReference type="PIRSR" id="PIRSR610059-50"/>
    </source>
</evidence>
<feature type="domain" description="Nucleoside phosphorylase" evidence="3">
    <location>
        <begin position="46"/>
        <end position="298"/>
    </location>
</feature>
<evidence type="ECO:0000313" key="4">
    <source>
        <dbReference type="EMBL" id="KAK3105686.1"/>
    </source>
</evidence>
<comment type="similarity">
    <text evidence="1">Belongs to the PNP/UDP phosphorylase family.</text>
</comment>
<evidence type="ECO:0000259" key="3">
    <source>
        <dbReference type="Pfam" id="PF01048"/>
    </source>
</evidence>
<keyword evidence="5" id="KW-1185">Reference proteome</keyword>
<dbReference type="InterPro" id="IPR010059">
    <property type="entry name" value="Uridine_phosphorylase_euk"/>
</dbReference>
<dbReference type="GO" id="GO:0009166">
    <property type="term" value="P:nucleotide catabolic process"/>
    <property type="evidence" value="ECO:0007669"/>
    <property type="project" value="InterPro"/>
</dbReference>